<accession>A0A4Y7XET4</accession>
<reference evidence="3 4" key="1">
    <citation type="submission" date="2019-03" db="EMBL/GenBank/DDBJ databases">
        <title>Alkanindiges illinoisensis: a potential pathogenic isolated from ascites of a gastric cancer patient with abdominal metastasis.</title>
        <authorList>
            <person name="Hu X."/>
            <person name="Yang B."/>
            <person name="Yan X."/>
            <person name="Lin L."/>
            <person name="Zhao H."/>
            <person name="Zhou F."/>
            <person name="Su B."/>
            <person name="Chen J."/>
            <person name="Rui Y."/>
            <person name="Wang Q."/>
            <person name="Zheng L."/>
        </authorList>
    </citation>
    <scope>NUCLEOTIDE SEQUENCE [LARGE SCALE GENOMIC DNA]</scope>
    <source>
        <strain evidence="3 4">NFYY 23406</strain>
    </source>
</reference>
<keyword evidence="1" id="KW-0812">Transmembrane</keyword>
<keyword evidence="4" id="KW-1185">Reference proteome</keyword>
<evidence type="ECO:0000256" key="1">
    <source>
        <dbReference type="SAM" id="Phobius"/>
    </source>
</evidence>
<protein>
    <submittedName>
        <fullName evidence="3">DUF3999 family protein</fullName>
    </submittedName>
</protein>
<feature type="signal peptide" evidence="2">
    <location>
        <begin position="1"/>
        <end position="20"/>
    </location>
</feature>
<sequence>MTFKLFITAGLWSWLITAHAATSQLSTPIVEKNLQGVQQLELNLANIAAYLEQPRQLSVVDANRQVMPMRIMQPVLKPKKTTFPLQVYRWPAQAVFNNPAALNQLQLQLKQGEQQAVVTWPGQPDLSLIQAGIDQSWLLAAPPLPEQPAGQMRAEALLLSWNSNDFSSQVQVEGSDNLVDWQFAGLGQVLQTHDAKGQKLMQQRVDIRQYYQFWRLRFDQPLALQQVQLQASFPAMPAWQQQEFQFQKTSEPSLHESSPQWQLRLPYSIAIQKMQFDVPANQLWQVTVLAKLPQQGREVWQQVGQAELYRNKQGNSTENRVNQIEFNQPVMACEWRVQIEAPLNLSRVPVQVFAPETVLYFLAQGTAPYQLVTNPQGSRMPPRLPEKLNPVGKVHLGNTIVIVKPVSTRQYGLWVGLILLVGVLAVAAWRLYKTMQQPGNP</sequence>
<keyword evidence="1" id="KW-1133">Transmembrane helix</keyword>
<keyword evidence="1" id="KW-0472">Membrane</keyword>
<dbReference type="AlphaFoldDB" id="A0A4Y7XET4"/>
<dbReference type="Pfam" id="PF13163">
    <property type="entry name" value="DUF3999"/>
    <property type="match status" value="1"/>
</dbReference>
<feature type="chain" id="PRO_5021240340" evidence="2">
    <location>
        <begin position="21"/>
        <end position="441"/>
    </location>
</feature>
<proteinExistence type="predicted"/>
<dbReference type="RefSeq" id="WP_134243857.1">
    <property type="nucleotide sequence ID" value="NZ_SNTY01000014.1"/>
</dbReference>
<dbReference type="InterPro" id="IPR025060">
    <property type="entry name" value="DUF3999"/>
</dbReference>
<dbReference type="OrthoDB" id="5405606at2"/>
<organism evidence="3 4">
    <name type="scientific">Alkanindiges illinoisensis</name>
    <dbReference type="NCBI Taxonomy" id="197183"/>
    <lineage>
        <taxon>Bacteria</taxon>
        <taxon>Pseudomonadati</taxon>
        <taxon>Pseudomonadota</taxon>
        <taxon>Gammaproteobacteria</taxon>
        <taxon>Moraxellales</taxon>
        <taxon>Moraxellaceae</taxon>
        <taxon>Alkanindiges</taxon>
    </lineage>
</organism>
<evidence type="ECO:0000313" key="4">
    <source>
        <dbReference type="Proteomes" id="UP000297834"/>
    </source>
</evidence>
<evidence type="ECO:0000256" key="2">
    <source>
        <dbReference type="SAM" id="SignalP"/>
    </source>
</evidence>
<feature type="transmembrane region" description="Helical" evidence="1">
    <location>
        <begin position="411"/>
        <end position="432"/>
    </location>
</feature>
<evidence type="ECO:0000313" key="3">
    <source>
        <dbReference type="EMBL" id="TEU29419.1"/>
    </source>
</evidence>
<gene>
    <name evidence="3" type="ORF">E2B99_05045</name>
</gene>
<keyword evidence="2" id="KW-0732">Signal</keyword>
<comment type="caution">
    <text evidence="3">The sequence shown here is derived from an EMBL/GenBank/DDBJ whole genome shotgun (WGS) entry which is preliminary data.</text>
</comment>
<dbReference type="Proteomes" id="UP000297834">
    <property type="component" value="Unassembled WGS sequence"/>
</dbReference>
<name>A0A4Y7XET4_9GAMM</name>
<dbReference type="EMBL" id="SNTY01000014">
    <property type="protein sequence ID" value="TEU29419.1"/>
    <property type="molecule type" value="Genomic_DNA"/>
</dbReference>